<evidence type="ECO:0000313" key="3">
    <source>
        <dbReference type="Proteomes" id="UP000615026"/>
    </source>
</evidence>
<dbReference type="EMBL" id="JADEXP010000482">
    <property type="protein sequence ID" value="MBE9070634.1"/>
    <property type="molecule type" value="Genomic_DNA"/>
</dbReference>
<feature type="region of interest" description="Disordered" evidence="1">
    <location>
        <begin position="1"/>
        <end position="25"/>
    </location>
</feature>
<sequence>MQEFIPSPDIYNVPPQSSPTPTDPHRESVLITLVGSTIALNLTIKHLHKLGFAESDAWSKEQIEPKSGQSMRVLKKWIRV</sequence>
<evidence type="ECO:0000256" key="1">
    <source>
        <dbReference type="SAM" id="MobiDB-lite"/>
    </source>
</evidence>
<reference evidence="2" key="1">
    <citation type="submission" date="2020-10" db="EMBL/GenBank/DDBJ databases">
        <authorList>
            <person name="Castelo-Branco R."/>
            <person name="Eusebio N."/>
            <person name="Adriana R."/>
            <person name="Vieira A."/>
            <person name="Brugerolle De Fraissinette N."/>
            <person name="Rezende De Castro R."/>
            <person name="Schneider M.P."/>
            <person name="Vasconcelos V."/>
            <person name="Leao P.N."/>
        </authorList>
    </citation>
    <scope>NUCLEOTIDE SEQUENCE</scope>
    <source>
        <strain evidence="2">LEGE 11479</strain>
    </source>
</reference>
<name>A0A928ZZZ6_LEPEC</name>
<gene>
    <name evidence="2" type="ORF">IQ260_28750</name>
</gene>
<proteinExistence type="predicted"/>
<comment type="caution">
    <text evidence="2">The sequence shown here is derived from an EMBL/GenBank/DDBJ whole genome shotgun (WGS) entry which is preliminary data.</text>
</comment>
<accession>A0A928ZZZ6</accession>
<dbReference type="Proteomes" id="UP000615026">
    <property type="component" value="Unassembled WGS sequence"/>
</dbReference>
<keyword evidence="3" id="KW-1185">Reference proteome</keyword>
<organism evidence="2 3">
    <name type="scientific">Leptolyngbya cf. ectocarpi LEGE 11479</name>
    <dbReference type="NCBI Taxonomy" id="1828722"/>
    <lineage>
        <taxon>Bacteria</taxon>
        <taxon>Bacillati</taxon>
        <taxon>Cyanobacteriota</taxon>
        <taxon>Cyanophyceae</taxon>
        <taxon>Leptolyngbyales</taxon>
        <taxon>Leptolyngbyaceae</taxon>
        <taxon>Leptolyngbya group</taxon>
        <taxon>Leptolyngbya</taxon>
    </lineage>
</organism>
<dbReference type="AlphaFoldDB" id="A0A928ZZZ6"/>
<protein>
    <submittedName>
        <fullName evidence="2">Uncharacterized protein</fullName>
    </submittedName>
</protein>
<evidence type="ECO:0000313" key="2">
    <source>
        <dbReference type="EMBL" id="MBE9070634.1"/>
    </source>
</evidence>